<feature type="region of interest" description="Disordered" evidence="5">
    <location>
        <begin position="627"/>
        <end position="813"/>
    </location>
</feature>
<feature type="signal peptide" evidence="6">
    <location>
        <begin position="1"/>
        <end position="21"/>
    </location>
</feature>
<dbReference type="Proteomes" id="UP000515158">
    <property type="component" value="Unplaced"/>
</dbReference>
<dbReference type="RefSeq" id="XP_034240820.1">
    <property type="nucleotide sequence ID" value="XM_034384929.1"/>
</dbReference>
<evidence type="ECO:0000256" key="5">
    <source>
        <dbReference type="SAM" id="MobiDB-lite"/>
    </source>
</evidence>
<dbReference type="PANTHER" id="PTHR11610">
    <property type="entry name" value="LIPASE"/>
    <property type="match status" value="1"/>
</dbReference>
<keyword evidence="3" id="KW-0964">Secreted</keyword>
<protein>
    <submittedName>
        <fullName evidence="9">Uncharacterized protein LOC117645041</fullName>
    </submittedName>
</protein>
<dbReference type="FunCoup" id="A0A6P8YTN2">
    <property type="interactions" value="65"/>
</dbReference>
<feature type="region of interest" description="Disordered" evidence="5">
    <location>
        <begin position="849"/>
        <end position="870"/>
    </location>
</feature>
<evidence type="ECO:0000256" key="2">
    <source>
        <dbReference type="ARBA" id="ARBA00010701"/>
    </source>
</evidence>
<feature type="chain" id="PRO_5027887016" evidence="6">
    <location>
        <begin position="22"/>
        <end position="1009"/>
    </location>
</feature>
<dbReference type="InParanoid" id="A0A6P8YTN2"/>
<dbReference type="KEGG" id="tpal:117645041"/>
<proteinExistence type="inferred from homology"/>
<evidence type="ECO:0000256" key="3">
    <source>
        <dbReference type="ARBA" id="ARBA00022525"/>
    </source>
</evidence>
<feature type="region of interest" description="Disordered" evidence="5">
    <location>
        <begin position="916"/>
        <end position="1009"/>
    </location>
</feature>
<dbReference type="InterPro" id="IPR033906">
    <property type="entry name" value="Lipase_N"/>
</dbReference>
<evidence type="ECO:0000256" key="6">
    <source>
        <dbReference type="SAM" id="SignalP"/>
    </source>
</evidence>
<dbReference type="CDD" id="cd00707">
    <property type="entry name" value="Pancreat_lipase_like"/>
    <property type="match status" value="1"/>
</dbReference>
<dbReference type="GO" id="GO:0016298">
    <property type="term" value="F:lipase activity"/>
    <property type="evidence" value="ECO:0007669"/>
    <property type="project" value="InterPro"/>
</dbReference>
<feature type="compositionally biased region" description="Low complexity" evidence="5">
    <location>
        <begin position="685"/>
        <end position="700"/>
    </location>
</feature>
<dbReference type="FunFam" id="3.40.50.1820:FF:000288">
    <property type="entry name" value="Pancreatic triacylglycerol lipase"/>
    <property type="match status" value="1"/>
</dbReference>
<name>A0A6P8YTN2_THRPL</name>
<dbReference type="Pfam" id="PF00151">
    <property type="entry name" value="Lipase"/>
    <property type="match status" value="1"/>
</dbReference>
<comment type="similarity">
    <text evidence="2 4">Belongs to the AB hydrolase superfamily. Lipase family.</text>
</comment>
<accession>A0A6P8YTN2</accession>
<sequence>MARSALIKCLVLCITAGVVQCSLHGTRWASAEMEAQDERNDAELFRAVVTSMAEWHLRKLSSHRKKRADASVCYPEVGCFQDSGPFGYLDMLPSPPEEVDTHFLLYSRRNRGDIPLLDVPFSNLSTVWADATRRFNASSPTKVIVHGFGSSCSHVWVYEMRSALMAVEDCNVICVDWERGATIPNYVRAAANTRMVGKQVALLLAGLQKHAGLPVHRVHVIGFSLGAHVAGFAGAELKNLSRITGLDPAGPLFESQDPRARLDATDANFVDVIHSNGENLILGGLGTRQPLGHVDFYPNGGRMQKGCANLFVGAVSDILWSASENEARSLCNHRRAYKFFTDSVSPRCHFPAAACDSYESFLQGRCFPCDPASRPCGNMGYYADRALARGALYLVTRDEEPFCAHQYHVRVESSPSVLPVVSYGKIQITLVGDSDFNETFTLTTKDDEQLQVGGSLSRIVVPHPVMQEPRGVQLLYTAYSGWISSGLARWSVDKVTLSDSFGKSSSVCKKDLVLESGVPVLLPLFAGECNPPRDTTSAQLQQAGGPLGGPSSETNEVSSPAAQPSPPDHPGFNLTALLAQRNSSLFVPTQVVHVGDEGLNGTGTAEEDALLDLLEATGPAWQPLLDDLPETTNNGLDNSRNRDDARAFDDQVQVGVTTLQPLVNGTDRDDATEPSADETPPPPVVVDSAPAASSASAASATKPEISEPVLVRTATAPPGEAVGDRRSFQQAESAPAKPEITEPVLKPTTSTSTTTSTSAPTNATTPAPEDADAVQTTAPPSTSSGTGRDLQDKTTTPEWTPAVELNPPPLGGTHIWQHWPPSKPVAAAVPSVAADKESRRAANNSRAFSFFDGDASHPPPPPPAPTAGNWSERSITVQLLPQRLVALLEQAERYARLAFMPFAAVNSFFSGRDLDAAGPTAASSAGTRGDKGSPSAAQRRAKHVPAASASSAASAAPGAATPSPAPSTGEPTPYLVPLSYSRNDPRPQQHTAKYIPLTKPKRAGAASQT</sequence>
<keyword evidence="8" id="KW-1185">Reference proteome</keyword>
<feature type="compositionally biased region" description="Polar residues" evidence="5">
    <location>
        <begin position="980"/>
        <end position="991"/>
    </location>
</feature>
<evidence type="ECO:0000259" key="7">
    <source>
        <dbReference type="Pfam" id="PF00151"/>
    </source>
</evidence>
<evidence type="ECO:0000256" key="4">
    <source>
        <dbReference type="RuleBase" id="RU004262"/>
    </source>
</evidence>
<dbReference type="InterPro" id="IPR029058">
    <property type="entry name" value="AB_hydrolase_fold"/>
</dbReference>
<evidence type="ECO:0000256" key="1">
    <source>
        <dbReference type="ARBA" id="ARBA00004613"/>
    </source>
</evidence>
<gene>
    <name evidence="9" type="primary">LOC117645041</name>
</gene>
<feature type="compositionally biased region" description="Low complexity" evidence="5">
    <location>
        <begin position="747"/>
        <end position="768"/>
    </location>
</feature>
<feature type="compositionally biased region" description="Low complexity" evidence="5">
    <location>
        <begin position="537"/>
        <end position="552"/>
    </location>
</feature>
<dbReference type="Gene3D" id="3.40.50.1820">
    <property type="entry name" value="alpha/beta hydrolase"/>
    <property type="match status" value="1"/>
</dbReference>
<feature type="compositionally biased region" description="Low complexity" evidence="5">
    <location>
        <begin position="776"/>
        <end position="787"/>
    </location>
</feature>
<feature type="region of interest" description="Disordered" evidence="5">
    <location>
        <begin position="532"/>
        <end position="573"/>
    </location>
</feature>
<dbReference type="GeneID" id="117645041"/>
<dbReference type="SUPFAM" id="SSF53474">
    <property type="entry name" value="alpha/beta-Hydrolases"/>
    <property type="match status" value="1"/>
</dbReference>
<dbReference type="GO" id="GO:0005615">
    <property type="term" value="C:extracellular space"/>
    <property type="evidence" value="ECO:0007669"/>
    <property type="project" value="TreeGrafter"/>
</dbReference>
<dbReference type="InterPro" id="IPR013818">
    <property type="entry name" value="Lipase"/>
</dbReference>
<comment type="subcellular location">
    <subcellularLocation>
        <location evidence="1">Secreted</location>
    </subcellularLocation>
</comment>
<organism evidence="9">
    <name type="scientific">Thrips palmi</name>
    <name type="common">Melon thrips</name>
    <dbReference type="NCBI Taxonomy" id="161013"/>
    <lineage>
        <taxon>Eukaryota</taxon>
        <taxon>Metazoa</taxon>
        <taxon>Ecdysozoa</taxon>
        <taxon>Arthropoda</taxon>
        <taxon>Hexapoda</taxon>
        <taxon>Insecta</taxon>
        <taxon>Pterygota</taxon>
        <taxon>Neoptera</taxon>
        <taxon>Paraneoptera</taxon>
        <taxon>Thysanoptera</taxon>
        <taxon>Terebrantia</taxon>
        <taxon>Thripoidea</taxon>
        <taxon>Thripidae</taxon>
        <taxon>Thrips</taxon>
    </lineage>
</organism>
<dbReference type="InterPro" id="IPR000734">
    <property type="entry name" value="TAG_lipase"/>
</dbReference>
<feature type="compositionally biased region" description="Polar residues" evidence="5">
    <location>
        <begin position="553"/>
        <end position="562"/>
    </location>
</feature>
<dbReference type="GO" id="GO:0016042">
    <property type="term" value="P:lipid catabolic process"/>
    <property type="evidence" value="ECO:0007669"/>
    <property type="project" value="TreeGrafter"/>
</dbReference>
<feature type="compositionally biased region" description="Basic and acidic residues" evidence="5">
    <location>
        <begin position="639"/>
        <end position="649"/>
    </location>
</feature>
<evidence type="ECO:0000313" key="9">
    <source>
        <dbReference type="RefSeq" id="XP_034240820.1"/>
    </source>
</evidence>
<dbReference type="PANTHER" id="PTHR11610:SF186">
    <property type="entry name" value="FI22312P1"/>
    <property type="match status" value="1"/>
</dbReference>
<feature type="compositionally biased region" description="Low complexity" evidence="5">
    <location>
        <begin position="916"/>
        <end position="927"/>
    </location>
</feature>
<dbReference type="PRINTS" id="PR00821">
    <property type="entry name" value="TAGLIPASE"/>
</dbReference>
<feature type="domain" description="Lipase" evidence="7">
    <location>
        <begin position="71"/>
        <end position="402"/>
    </location>
</feature>
<feature type="compositionally biased region" description="Low complexity" evidence="5">
    <location>
        <begin position="945"/>
        <end position="973"/>
    </location>
</feature>
<dbReference type="AlphaFoldDB" id="A0A6P8YTN2"/>
<feature type="compositionally biased region" description="Polar residues" evidence="5">
    <location>
        <begin position="654"/>
        <end position="663"/>
    </location>
</feature>
<evidence type="ECO:0000313" key="8">
    <source>
        <dbReference type="Proteomes" id="UP000515158"/>
    </source>
</evidence>
<keyword evidence="6" id="KW-0732">Signal</keyword>
<reference evidence="9" key="1">
    <citation type="submission" date="2025-08" db="UniProtKB">
        <authorList>
            <consortium name="RefSeq"/>
        </authorList>
    </citation>
    <scope>IDENTIFICATION</scope>
    <source>
        <tissue evidence="9">Total insect</tissue>
    </source>
</reference>
<dbReference type="OrthoDB" id="199913at2759"/>